<feature type="region of interest" description="Disordered" evidence="1">
    <location>
        <begin position="43"/>
        <end position="75"/>
    </location>
</feature>
<name>A0A1F7W991_9BACT</name>
<feature type="region of interest" description="Disordered" evidence="1">
    <location>
        <begin position="104"/>
        <end position="123"/>
    </location>
</feature>
<evidence type="ECO:0000256" key="1">
    <source>
        <dbReference type="SAM" id="MobiDB-lite"/>
    </source>
</evidence>
<reference evidence="2 3" key="1">
    <citation type="journal article" date="2016" name="Nat. Commun.">
        <title>Thousands of microbial genomes shed light on interconnected biogeochemical processes in an aquifer system.</title>
        <authorList>
            <person name="Anantharaman K."/>
            <person name="Brown C.T."/>
            <person name="Hug L.A."/>
            <person name="Sharon I."/>
            <person name="Castelle C.J."/>
            <person name="Probst A.J."/>
            <person name="Thomas B.C."/>
            <person name="Singh A."/>
            <person name="Wilkins M.J."/>
            <person name="Karaoz U."/>
            <person name="Brodie E.L."/>
            <person name="Williams K.H."/>
            <person name="Hubbard S.S."/>
            <person name="Banfield J.F."/>
        </authorList>
    </citation>
    <scope>NUCLEOTIDE SEQUENCE [LARGE SCALE GENOMIC DNA]</scope>
</reference>
<feature type="region of interest" description="Disordered" evidence="1">
    <location>
        <begin position="528"/>
        <end position="553"/>
    </location>
</feature>
<dbReference type="AlphaFoldDB" id="A0A1F7W991"/>
<accession>A0A1F7W991</accession>
<comment type="caution">
    <text evidence="2">The sequence shown here is derived from an EMBL/GenBank/DDBJ whole genome shotgun (WGS) entry which is preliminary data.</text>
</comment>
<dbReference type="Proteomes" id="UP000176501">
    <property type="component" value="Unassembled WGS sequence"/>
</dbReference>
<evidence type="ECO:0000313" key="2">
    <source>
        <dbReference type="EMBL" id="OGL99350.1"/>
    </source>
</evidence>
<proteinExistence type="predicted"/>
<organism evidence="2 3">
    <name type="scientific">Candidatus Uhrbacteria bacterium RIFOXYB2_FULL_57_15</name>
    <dbReference type="NCBI Taxonomy" id="1802422"/>
    <lineage>
        <taxon>Bacteria</taxon>
        <taxon>Candidatus Uhriibacteriota</taxon>
    </lineage>
</organism>
<evidence type="ECO:0000313" key="3">
    <source>
        <dbReference type="Proteomes" id="UP000176501"/>
    </source>
</evidence>
<protein>
    <submittedName>
        <fullName evidence="2">Uncharacterized protein</fullName>
    </submittedName>
</protein>
<dbReference type="EMBL" id="MGFE01000006">
    <property type="protein sequence ID" value="OGL99350.1"/>
    <property type="molecule type" value="Genomic_DNA"/>
</dbReference>
<feature type="compositionally biased region" description="Basic and acidic residues" evidence="1">
    <location>
        <begin position="528"/>
        <end position="544"/>
    </location>
</feature>
<sequence length="553" mass="60545">MSTKTDRRRKRQKLLVERFGPVPTPAKTERSLATLIEAIPTGDACDYAPGTWQPPAEFHSVPETESDGGRTLEPDVDDADKTGADEVPFALGLADWARPVVPLLDHGPDPAPAPADPGTPEAEDDPFADLIAAAELVVEEESRASGEMPDPDPDLRVLIAHSFDSTVMLAMALGDPDYALAQHVERGESLRAAAERIRARLPAQAPPADTDEALGQMAIAPHLRRVIAALSATSLGLTDVSRDLEQQALAAGTAYRQALTAHRDRIERCQSEWPRLSLAVLLHQAAKPEASASTRTAFRAAVQRILADKKELDEASERRVAAEQGIHSMHATWIRGRNHVLDVRRKLGNVRAACQLFELDPEPFEATIAAAEDSCRRSLEEIDGHKALVSIEPISFSREVGQILASLPKAVESLDRLDRVGEQELADLMLIAFGLVRSTRSPGRAPKTVARMLRHGGLVEERDEERANAALRELYSNAFSKVQWRRSWVWVLTEDGITLAERVLSAREDIARVTDAVAEGRRIVNEQQRETRQRLARAAEEKRTAAAAASNTP</sequence>
<gene>
    <name evidence="2" type="ORF">A2304_00025</name>
</gene>